<evidence type="ECO:0000256" key="5">
    <source>
        <dbReference type="ARBA" id="ARBA00023136"/>
    </source>
</evidence>
<comment type="function">
    <text evidence="9 10">Fluoride-specific ion channel. Important for reducing fluoride concentration in the cell, thus reducing its toxicity.</text>
</comment>
<feature type="compositionally biased region" description="Polar residues" evidence="11">
    <location>
        <begin position="174"/>
        <end position="185"/>
    </location>
</feature>
<dbReference type="InterPro" id="IPR003691">
    <property type="entry name" value="FluC"/>
</dbReference>
<evidence type="ECO:0000256" key="1">
    <source>
        <dbReference type="ARBA" id="ARBA00004651"/>
    </source>
</evidence>
<feature type="transmembrane region" description="Helical" evidence="10">
    <location>
        <begin position="103"/>
        <end position="126"/>
    </location>
</feature>
<dbReference type="Proteomes" id="UP000242263">
    <property type="component" value="Unassembled WGS sequence"/>
</dbReference>
<keyword evidence="2 10" id="KW-1003">Cell membrane</keyword>
<dbReference type="GO" id="GO:0005886">
    <property type="term" value="C:plasma membrane"/>
    <property type="evidence" value="ECO:0007669"/>
    <property type="project" value="UniProtKB-SubCell"/>
</dbReference>
<evidence type="ECO:0000256" key="4">
    <source>
        <dbReference type="ARBA" id="ARBA00022989"/>
    </source>
</evidence>
<dbReference type="GO" id="GO:0140114">
    <property type="term" value="P:cellular detoxification of fluoride"/>
    <property type="evidence" value="ECO:0007669"/>
    <property type="project" value="UniProtKB-UniRule"/>
</dbReference>
<feature type="region of interest" description="Disordered" evidence="11">
    <location>
        <begin position="133"/>
        <end position="194"/>
    </location>
</feature>
<evidence type="ECO:0000256" key="3">
    <source>
        <dbReference type="ARBA" id="ARBA00022692"/>
    </source>
</evidence>
<proteinExistence type="inferred from homology"/>
<keyword evidence="4 10" id="KW-1133">Transmembrane helix</keyword>
<evidence type="ECO:0000256" key="10">
    <source>
        <dbReference type="HAMAP-Rule" id="MF_00454"/>
    </source>
</evidence>
<keyword evidence="10" id="KW-0479">Metal-binding</keyword>
<keyword evidence="10" id="KW-0915">Sodium</keyword>
<evidence type="ECO:0000256" key="6">
    <source>
        <dbReference type="ARBA" id="ARBA00023303"/>
    </source>
</evidence>
<reference evidence="12 13" key="1">
    <citation type="submission" date="2017-12" db="EMBL/GenBank/DDBJ databases">
        <title>Phylogenetic diversity of female urinary microbiome.</title>
        <authorList>
            <person name="Thomas-White K."/>
            <person name="Wolfe A.J."/>
        </authorList>
    </citation>
    <scope>NUCLEOTIDE SEQUENCE [LARGE SCALE GENOMIC DNA]</scope>
    <source>
        <strain evidence="12 13">UMB0064</strain>
    </source>
</reference>
<dbReference type="EMBL" id="PKGU01000003">
    <property type="protein sequence ID" value="PKZ14799.1"/>
    <property type="molecule type" value="Genomic_DNA"/>
</dbReference>
<dbReference type="RefSeq" id="WP_021617250.1">
    <property type="nucleotide sequence ID" value="NZ_PKGU01000003.1"/>
</dbReference>
<name>A0A2I1M3V9_9BIFI</name>
<keyword evidence="3 10" id="KW-0812">Transmembrane</keyword>
<evidence type="ECO:0000256" key="8">
    <source>
        <dbReference type="ARBA" id="ARBA00035585"/>
    </source>
</evidence>
<evidence type="ECO:0000256" key="9">
    <source>
        <dbReference type="ARBA" id="ARBA00049940"/>
    </source>
</evidence>
<dbReference type="GO" id="GO:0046872">
    <property type="term" value="F:metal ion binding"/>
    <property type="evidence" value="ECO:0007669"/>
    <property type="project" value="UniProtKB-KW"/>
</dbReference>
<sequence>MYLVVFVGGALGTAARYGISSSMNTLPHPLSIRWGTFTANVIAAFALAAITAALSHTLLSEHAPASQKRAGELISKGLGMGVCGGLSTMSTLALEIAASDYGWSYAIASLAAGIVSAILGALFGTWASGAKRAQRRAQQHQQQQTPRRSRVSARRRAHIQNKSQNKSVTHRVSRATQKASENSQRVHARKHRKH</sequence>
<dbReference type="HAMAP" id="MF_00454">
    <property type="entry name" value="FluC"/>
    <property type="match status" value="1"/>
</dbReference>
<evidence type="ECO:0000256" key="11">
    <source>
        <dbReference type="SAM" id="MobiDB-lite"/>
    </source>
</evidence>
<keyword evidence="6 10" id="KW-0407">Ion channel</keyword>
<feature type="binding site" evidence="10">
    <location>
        <position position="87"/>
    </location>
    <ligand>
        <name>Na(+)</name>
        <dbReference type="ChEBI" id="CHEBI:29101"/>
        <note>structural</note>
    </ligand>
</feature>
<evidence type="ECO:0000256" key="7">
    <source>
        <dbReference type="ARBA" id="ARBA00035120"/>
    </source>
</evidence>
<feature type="transmembrane region" description="Helical" evidence="10">
    <location>
        <begin position="32"/>
        <end position="56"/>
    </location>
</feature>
<dbReference type="AlphaFoldDB" id="A0A2I1M3V9"/>
<comment type="subcellular location">
    <subcellularLocation>
        <location evidence="1 10">Cell membrane</location>
        <topology evidence="1 10">Multi-pass membrane protein</topology>
    </subcellularLocation>
</comment>
<keyword evidence="10" id="KW-0813">Transport</keyword>
<protein>
    <recommendedName>
        <fullName evidence="10">Fluoride-specific ion channel FluC</fullName>
    </recommendedName>
</protein>
<keyword evidence="5 10" id="KW-0472">Membrane</keyword>
<comment type="caution">
    <text evidence="12">The sequence shown here is derived from an EMBL/GenBank/DDBJ whole genome shotgun (WGS) entry which is preliminary data.</text>
</comment>
<keyword evidence="10" id="KW-0406">Ion transport</keyword>
<feature type="compositionally biased region" description="Basic residues" evidence="11">
    <location>
        <begin position="147"/>
        <end position="159"/>
    </location>
</feature>
<dbReference type="PANTHER" id="PTHR28259">
    <property type="entry name" value="FLUORIDE EXPORT PROTEIN 1-RELATED"/>
    <property type="match status" value="1"/>
</dbReference>
<dbReference type="Pfam" id="PF02537">
    <property type="entry name" value="CRCB"/>
    <property type="match status" value="1"/>
</dbReference>
<evidence type="ECO:0000313" key="12">
    <source>
        <dbReference type="EMBL" id="PKZ14799.1"/>
    </source>
</evidence>
<evidence type="ECO:0000313" key="13">
    <source>
        <dbReference type="Proteomes" id="UP000242263"/>
    </source>
</evidence>
<organism evidence="12 13">
    <name type="scientific">Alloscardovia omnicolens</name>
    <dbReference type="NCBI Taxonomy" id="419015"/>
    <lineage>
        <taxon>Bacteria</taxon>
        <taxon>Bacillati</taxon>
        <taxon>Actinomycetota</taxon>
        <taxon>Actinomycetes</taxon>
        <taxon>Bifidobacteriales</taxon>
        <taxon>Bifidobacteriaceae</taxon>
        <taxon>Alloscardovia</taxon>
    </lineage>
</organism>
<comment type="activity regulation">
    <text evidence="10">Na(+) is not transported, but it plays an essential structural role and its presence is essential for fluoride channel function.</text>
</comment>
<accession>A0A2I1M3V9</accession>
<feature type="binding site" evidence="10">
    <location>
        <position position="84"/>
    </location>
    <ligand>
        <name>Na(+)</name>
        <dbReference type="ChEBI" id="CHEBI:29101"/>
        <note>structural</note>
    </ligand>
</feature>
<dbReference type="PANTHER" id="PTHR28259:SF1">
    <property type="entry name" value="FLUORIDE EXPORT PROTEIN 1-RELATED"/>
    <property type="match status" value="1"/>
</dbReference>
<comment type="catalytic activity">
    <reaction evidence="8">
        <text>fluoride(in) = fluoride(out)</text>
        <dbReference type="Rhea" id="RHEA:76159"/>
        <dbReference type="ChEBI" id="CHEBI:17051"/>
    </reaction>
    <physiologicalReaction direction="left-to-right" evidence="8">
        <dbReference type="Rhea" id="RHEA:76160"/>
    </physiologicalReaction>
</comment>
<comment type="similarity">
    <text evidence="7 10">Belongs to the fluoride channel Fluc/FEX (TC 1.A.43) family.</text>
</comment>
<feature type="transmembrane region" description="Helical" evidence="10">
    <location>
        <begin position="77"/>
        <end position="97"/>
    </location>
</feature>
<gene>
    <name evidence="10" type="primary">fluC</name>
    <name evidence="10" type="synonym">crcB</name>
    <name evidence="12" type="ORF">CYJ32_04550</name>
</gene>
<evidence type="ECO:0000256" key="2">
    <source>
        <dbReference type="ARBA" id="ARBA00022475"/>
    </source>
</evidence>
<dbReference type="GO" id="GO:0062054">
    <property type="term" value="F:fluoride channel activity"/>
    <property type="evidence" value="ECO:0007669"/>
    <property type="project" value="UniProtKB-UniRule"/>
</dbReference>